<keyword evidence="1" id="KW-0732">Signal</keyword>
<dbReference type="AlphaFoldDB" id="A0A7W6CX49"/>
<dbReference type="RefSeq" id="WP_183393715.1">
    <property type="nucleotide sequence ID" value="NZ_JACIDR010000001.1"/>
</dbReference>
<proteinExistence type="predicted"/>
<name>A0A7W6CX49_9HYPH</name>
<reference evidence="2 3" key="1">
    <citation type="submission" date="2020-08" db="EMBL/GenBank/DDBJ databases">
        <title>Genomic Encyclopedia of Type Strains, Phase IV (KMG-IV): sequencing the most valuable type-strain genomes for metagenomic binning, comparative biology and taxonomic classification.</title>
        <authorList>
            <person name="Goeker M."/>
        </authorList>
    </citation>
    <scope>NUCLEOTIDE SEQUENCE [LARGE SCALE GENOMIC DNA]</scope>
    <source>
        <strain evidence="2 3">DSM 25481</strain>
    </source>
</reference>
<dbReference type="EMBL" id="JACIDR010000001">
    <property type="protein sequence ID" value="MBB3971872.1"/>
    <property type="molecule type" value="Genomic_DNA"/>
</dbReference>
<sequence>MRLALFGAALAVAAFSAFSHVTYLNTGGFSADWAEHRRIDVVSATACAEILQRAERTLGAGNGLRCEPVPLYRHWFNLARASYEQRGLMTLASTLFGGEALASAAAPAPSNAR</sequence>
<evidence type="ECO:0000313" key="2">
    <source>
        <dbReference type="EMBL" id="MBB3971872.1"/>
    </source>
</evidence>
<dbReference type="Proteomes" id="UP000528964">
    <property type="component" value="Unassembled WGS sequence"/>
</dbReference>
<accession>A0A7W6CX49</accession>
<comment type="caution">
    <text evidence="2">The sequence shown here is derived from an EMBL/GenBank/DDBJ whole genome shotgun (WGS) entry which is preliminary data.</text>
</comment>
<feature type="signal peptide" evidence="1">
    <location>
        <begin position="1"/>
        <end position="19"/>
    </location>
</feature>
<feature type="chain" id="PRO_5030945174" evidence="1">
    <location>
        <begin position="20"/>
        <end position="113"/>
    </location>
</feature>
<evidence type="ECO:0000313" key="3">
    <source>
        <dbReference type="Proteomes" id="UP000528964"/>
    </source>
</evidence>
<gene>
    <name evidence="2" type="ORF">GGR24_000505</name>
</gene>
<keyword evidence="3" id="KW-1185">Reference proteome</keyword>
<evidence type="ECO:0000256" key="1">
    <source>
        <dbReference type="SAM" id="SignalP"/>
    </source>
</evidence>
<organism evidence="2 3">
    <name type="scientific">Hansschlegelia beijingensis</name>
    <dbReference type="NCBI Taxonomy" id="1133344"/>
    <lineage>
        <taxon>Bacteria</taxon>
        <taxon>Pseudomonadati</taxon>
        <taxon>Pseudomonadota</taxon>
        <taxon>Alphaproteobacteria</taxon>
        <taxon>Hyphomicrobiales</taxon>
        <taxon>Methylopilaceae</taxon>
        <taxon>Hansschlegelia</taxon>
    </lineage>
</organism>
<protein>
    <submittedName>
        <fullName evidence="2">Uncharacterized protein</fullName>
    </submittedName>
</protein>